<dbReference type="Pfam" id="PF09648">
    <property type="entry name" value="YycI"/>
    <property type="match status" value="1"/>
</dbReference>
<dbReference type="RefSeq" id="WP_204402881.1">
    <property type="nucleotide sequence ID" value="NZ_JAFBEE010000014.1"/>
</dbReference>
<keyword evidence="1" id="KW-0812">Transmembrane</keyword>
<evidence type="ECO:0000313" key="4">
    <source>
        <dbReference type="Proteomes" id="UP001314796"/>
    </source>
</evidence>
<keyword evidence="4" id="KW-1185">Reference proteome</keyword>
<evidence type="ECO:0000256" key="1">
    <source>
        <dbReference type="SAM" id="Phobius"/>
    </source>
</evidence>
<organism evidence="3 4">
    <name type="scientific">Alkaliphilus hydrothermalis</name>
    <dbReference type="NCBI Taxonomy" id="1482730"/>
    <lineage>
        <taxon>Bacteria</taxon>
        <taxon>Bacillati</taxon>
        <taxon>Bacillota</taxon>
        <taxon>Clostridia</taxon>
        <taxon>Peptostreptococcales</taxon>
        <taxon>Natronincolaceae</taxon>
        <taxon>Alkaliphilus</taxon>
    </lineage>
</organism>
<proteinExistence type="predicted"/>
<gene>
    <name evidence="3" type="ORF">JOC73_002110</name>
</gene>
<keyword evidence="1" id="KW-1133">Transmembrane helix</keyword>
<sequence length="290" mass="33653">MDWSKAKNILIIAFILTNIFLFYHVGKGLLVGGELDLVSNEYILNVERHLNEKGIYVSGEIPREIISLPKVRVKYKIYDHEETAELFLGKDYYKVSEGTYGSQHQQLIIEGNKKIRYYNASRTKVMDKISEVKAQEISNEFLKEKGFLTEDVHLKQIFYQSGPELEQDSMTYKLVYHQVFKKRFLGESYINVYVNHDGVVGFESMLLEIEGNDSQQKNLLIHATEALLKKMNEIINDNQDKIVIRNIEVGYYINPYDLTDWQSIESGDAVPAWKITLENGKVYYVEALEN</sequence>
<dbReference type="Proteomes" id="UP001314796">
    <property type="component" value="Unassembled WGS sequence"/>
</dbReference>
<accession>A0ABS2NRE9</accession>
<dbReference type="EMBL" id="JAFBEE010000014">
    <property type="protein sequence ID" value="MBM7615540.1"/>
    <property type="molecule type" value="Genomic_DNA"/>
</dbReference>
<protein>
    <submittedName>
        <fullName evidence="3">Regulatory protein YycI of two-component signal transduction system YycFG</fullName>
    </submittedName>
</protein>
<keyword evidence="1" id="KW-0472">Membrane</keyword>
<feature type="domain" description="Regulatory protein YycH-like" evidence="2">
    <location>
        <begin position="39"/>
        <end position="287"/>
    </location>
</feature>
<evidence type="ECO:0000313" key="3">
    <source>
        <dbReference type="EMBL" id="MBM7615540.1"/>
    </source>
</evidence>
<reference evidence="3 4" key="1">
    <citation type="submission" date="2021-01" db="EMBL/GenBank/DDBJ databases">
        <title>Genomic Encyclopedia of Type Strains, Phase IV (KMG-IV): sequencing the most valuable type-strain genomes for metagenomic binning, comparative biology and taxonomic classification.</title>
        <authorList>
            <person name="Goeker M."/>
        </authorList>
    </citation>
    <scope>NUCLEOTIDE SEQUENCE [LARGE SCALE GENOMIC DNA]</scope>
    <source>
        <strain evidence="3 4">DSM 25890</strain>
    </source>
</reference>
<name>A0ABS2NRE9_9FIRM</name>
<evidence type="ECO:0000259" key="2">
    <source>
        <dbReference type="Pfam" id="PF09648"/>
    </source>
</evidence>
<dbReference type="InterPro" id="IPR018604">
    <property type="entry name" value="YycI-like"/>
</dbReference>
<comment type="caution">
    <text evidence="3">The sequence shown here is derived from an EMBL/GenBank/DDBJ whole genome shotgun (WGS) entry which is preliminary data.</text>
</comment>
<feature type="transmembrane region" description="Helical" evidence="1">
    <location>
        <begin position="6"/>
        <end position="25"/>
    </location>
</feature>